<proteinExistence type="inferred from homology"/>
<gene>
    <name evidence="5" type="ORF">TH606_11030</name>
</gene>
<dbReference type="PRINTS" id="PR00508">
    <property type="entry name" value="S21N4MTFRASE"/>
</dbReference>
<dbReference type="RefSeq" id="WP_068544033.1">
    <property type="nucleotide sequence ID" value="NZ_LSFI01000094.1"/>
</dbReference>
<dbReference type="PANTHER" id="PTHR13370">
    <property type="entry name" value="RNA METHYLASE-RELATED"/>
    <property type="match status" value="1"/>
</dbReference>
<dbReference type="GO" id="GO:0005737">
    <property type="term" value="C:cytoplasm"/>
    <property type="evidence" value="ECO:0007669"/>
    <property type="project" value="TreeGrafter"/>
</dbReference>
<evidence type="ECO:0000256" key="2">
    <source>
        <dbReference type="ARBA" id="ARBA00022679"/>
    </source>
</evidence>
<evidence type="ECO:0000259" key="4">
    <source>
        <dbReference type="Pfam" id="PF01555"/>
    </source>
</evidence>
<keyword evidence="5" id="KW-0540">Nuclease</keyword>
<dbReference type="InterPro" id="IPR029063">
    <property type="entry name" value="SAM-dependent_MTases_sf"/>
</dbReference>
<dbReference type="OrthoDB" id="9773571at2"/>
<dbReference type="Proteomes" id="UP000076964">
    <property type="component" value="Unassembled WGS sequence"/>
</dbReference>
<name>A0A177E434_9BACT</name>
<dbReference type="GO" id="GO:0032259">
    <property type="term" value="P:methylation"/>
    <property type="evidence" value="ECO:0007669"/>
    <property type="project" value="UniProtKB-KW"/>
</dbReference>
<keyword evidence="5" id="KW-0378">Hydrolase</keyword>
<dbReference type="Gene3D" id="3.40.50.150">
    <property type="entry name" value="Vaccinia Virus protein VP39"/>
    <property type="match status" value="1"/>
</dbReference>
<dbReference type="SUPFAM" id="SSF53335">
    <property type="entry name" value="S-adenosyl-L-methionine-dependent methyltransferases"/>
    <property type="match status" value="1"/>
</dbReference>
<evidence type="ECO:0000256" key="1">
    <source>
        <dbReference type="ARBA" id="ARBA00022603"/>
    </source>
</evidence>
<dbReference type="CDD" id="cd02440">
    <property type="entry name" value="AdoMet_MTases"/>
    <property type="match status" value="1"/>
</dbReference>
<dbReference type="STRING" id="1795632.TH606_11030"/>
<sequence>MEFKNLNKFINKVIQGDVIEILRQIPDNSVDMTFADPPFNLGKKYNSYYDKKDIDEYIEWCKLWLKEMVRITKPTGSIFVHNIPRWLTYFASYLNEIAYFRHWIAWNAMGAPLGKTLLPNHYGILWYTKQPKGFKFYDIRGRHHRCRKCGIVLQDYGGKKNQMHPYGPLISDVWTDIHRIRHKKRRDEHPCQLPIPLLERLILMTTDEEDIIFDPFVGTGTTAIAAKRLGRKYIAIDIDPKYVEITKKKLESTQPTKINDCYVSIYLGKIVTLRDKDWEKLKKAFIIPSNPKELEKEEIKLKLQKHYDMPSLFDYHDGEDIK</sequence>
<dbReference type="GO" id="GO:0009007">
    <property type="term" value="F:site-specific DNA-methyltransferase (adenine-specific) activity"/>
    <property type="evidence" value="ECO:0007669"/>
    <property type="project" value="TreeGrafter"/>
</dbReference>
<dbReference type="GO" id="GO:0003677">
    <property type="term" value="F:DNA binding"/>
    <property type="evidence" value="ECO:0007669"/>
    <property type="project" value="InterPro"/>
</dbReference>
<accession>A0A177E434</accession>
<comment type="similarity">
    <text evidence="3">Belongs to the N(4)/N(6)-methyltransferase family.</text>
</comment>
<feature type="domain" description="DNA methylase N-4/N-6" evidence="4">
    <location>
        <begin position="30"/>
        <end position="248"/>
    </location>
</feature>
<organism evidence="5 6">
    <name type="scientific">Thermodesulfatator autotrophicus</name>
    <dbReference type="NCBI Taxonomy" id="1795632"/>
    <lineage>
        <taxon>Bacteria</taxon>
        <taxon>Pseudomonadati</taxon>
        <taxon>Thermodesulfobacteriota</taxon>
        <taxon>Thermodesulfobacteria</taxon>
        <taxon>Thermodesulfobacteriales</taxon>
        <taxon>Thermodesulfatatoraceae</taxon>
        <taxon>Thermodesulfatator</taxon>
    </lineage>
</organism>
<dbReference type="InterPro" id="IPR001091">
    <property type="entry name" value="RM_Methyltransferase"/>
</dbReference>
<dbReference type="PANTHER" id="PTHR13370:SF3">
    <property type="entry name" value="TRNA (GUANINE(10)-N2)-METHYLTRANSFERASE HOMOLOG"/>
    <property type="match status" value="1"/>
</dbReference>
<keyword evidence="2" id="KW-0808">Transferase</keyword>
<comment type="caution">
    <text evidence="5">The sequence shown here is derived from an EMBL/GenBank/DDBJ whole genome shotgun (WGS) entry which is preliminary data.</text>
</comment>
<evidence type="ECO:0000313" key="5">
    <source>
        <dbReference type="EMBL" id="OAG26685.1"/>
    </source>
</evidence>
<dbReference type="AlphaFoldDB" id="A0A177E434"/>
<dbReference type="EMBL" id="LSFI01000094">
    <property type="protein sequence ID" value="OAG26685.1"/>
    <property type="molecule type" value="Genomic_DNA"/>
</dbReference>
<dbReference type="EC" id="2.1.1.-" evidence="3"/>
<protein>
    <recommendedName>
        <fullName evidence="3">Methyltransferase</fullName>
        <ecNumber evidence="3">2.1.1.-</ecNumber>
    </recommendedName>
</protein>
<dbReference type="Pfam" id="PF01555">
    <property type="entry name" value="N6_N4_Mtase"/>
    <property type="match status" value="1"/>
</dbReference>
<keyword evidence="6" id="KW-1185">Reference proteome</keyword>
<evidence type="ECO:0000256" key="3">
    <source>
        <dbReference type="RuleBase" id="RU362026"/>
    </source>
</evidence>
<keyword evidence="1" id="KW-0489">Methyltransferase</keyword>
<dbReference type="InterPro" id="IPR002941">
    <property type="entry name" value="DNA_methylase_N4/N6"/>
</dbReference>
<dbReference type="GO" id="GO:0004519">
    <property type="term" value="F:endonuclease activity"/>
    <property type="evidence" value="ECO:0007669"/>
    <property type="project" value="UniProtKB-KW"/>
</dbReference>
<evidence type="ECO:0000313" key="6">
    <source>
        <dbReference type="Proteomes" id="UP000076964"/>
    </source>
</evidence>
<dbReference type="GO" id="GO:0008170">
    <property type="term" value="F:N-methyltransferase activity"/>
    <property type="evidence" value="ECO:0007669"/>
    <property type="project" value="InterPro"/>
</dbReference>
<keyword evidence="5" id="KW-0255">Endonuclease</keyword>
<reference evidence="5 6" key="1">
    <citation type="submission" date="2016-02" db="EMBL/GenBank/DDBJ databases">
        <title>Draft genome sequence of Thermodesulfatator sp. S606.</title>
        <authorList>
            <person name="Lai Q."/>
            <person name="Cao J."/>
            <person name="Dupont S."/>
            <person name="Shao Z."/>
            <person name="Jebbar M."/>
            <person name="Alain K."/>
        </authorList>
    </citation>
    <scope>NUCLEOTIDE SEQUENCE [LARGE SCALE GENOMIC DNA]</scope>
    <source>
        <strain evidence="5 6">S606</strain>
    </source>
</reference>